<dbReference type="Gramene" id="AET7Gv21005300.1">
    <property type="protein sequence ID" value="AET7Gv21005300.1"/>
    <property type="gene ID" value="AET7Gv21005300"/>
</dbReference>
<feature type="region of interest" description="Disordered" evidence="1">
    <location>
        <begin position="64"/>
        <end position="97"/>
    </location>
</feature>
<evidence type="ECO:0000256" key="1">
    <source>
        <dbReference type="SAM" id="MobiDB-lite"/>
    </source>
</evidence>
<feature type="region of interest" description="Disordered" evidence="1">
    <location>
        <begin position="149"/>
        <end position="230"/>
    </location>
</feature>
<dbReference type="OrthoDB" id="1900575at2759"/>
<proteinExistence type="predicted"/>
<feature type="compositionally biased region" description="Basic residues" evidence="1">
    <location>
        <begin position="194"/>
        <end position="222"/>
    </location>
</feature>
<reference evidence="2" key="4">
    <citation type="submission" date="2019-03" db="UniProtKB">
        <authorList>
            <consortium name="EnsemblPlants"/>
        </authorList>
    </citation>
    <scope>IDENTIFICATION</scope>
</reference>
<sequence>MGQPSMLFTPPPPQQINVMADASCNTNDPHDESPPLYQLRSGRAPAAPTVEHLLCGRGTAARCCHTPDSSHTDRAPSPDRALAGPRSSPQHPLHGRRRQLHCDFRRLQEAPPTAAALLAPPPWPEEAARTQTSRHSLCVVASRPAPPLPWPLTPPSSGSSASLHAAPPRPSSRRPPPHSTAAVRRPMKPSFARRERHRAHSPPRRLRRPGGRHHRQDRRRQRPGGSGVGGSLVRVKKVIYHPMMLLVSHILWYWMMNKVIYHPKKELKKKGNGECEATRLDHTESSEAEWLSRAETRPGTALADERAAPSCRTGMAGQAPAVVAFALAAAILSTPPPQSDNFSNIPPTLSGDDKAQVRIKHPKSAKALQCTSKCVATCIRGGEGPINVRRPLVVFKEGQFRSRLYCLTECSDICNLIKDGEDGP</sequence>
<dbReference type="RefSeq" id="XP_020173777.2">
    <property type="nucleotide sequence ID" value="XM_020318188.4"/>
</dbReference>
<feature type="compositionally biased region" description="Basic and acidic residues" evidence="1">
    <location>
        <begin position="68"/>
        <end position="77"/>
    </location>
</feature>
<accession>A0A453SML9</accession>
<dbReference type="EnsemblPlants" id="AET7Gv21005300.1">
    <property type="protein sequence ID" value="AET7Gv21005300.1"/>
    <property type="gene ID" value="AET7Gv21005300"/>
</dbReference>
<reference evidence="2" key="3">
    <citation type="journal article" date="2017" name="Nature">
        <title>Genome sequence of the progenitor of the wheat D genome Aegilops tauschii.</title>
        <authorList>
            <person name="Luo M.C."/>
            <person name="Gu Y.Q."/>
            <person name="Puiu D."/>
            <person name="Wang H."/>
            <person name="Twardziok S.O."/>
            <person name="Deal K.R."/>
            <person name="Huo N."/>
            <person name="Zhu T."/>
            <person name="Wang L."/>
            <person name="Wang Y."/>
            <person name="McGuire P.E."/>
            <person name="Liu S."/>
            <person name="Long H."/>
            <person name="Ramasamy R.K."/>
            <person name="Rodriguez J.C."/>
            <person name="Van S.L."/>
            <person name="Yuan L."/>
            <person name="Wang Z."/>
            <person name="Xia Z."/>
            <person name="Xiao L."/>
            <person name="Anderson O.D."/>
            <person name="Ouyang S."/>
            <person name="Liang Y."/>
            <person name="Zimin A.V."/>
            <person name="Pertea G."/>
            <person name="Qi P."/>
            <person name="Bennetzen J.L."/>
            <person name="Dai X."/>
            <person name="Dawson M.W."/>
            <person name="Muller H.G."/>
            <person name="Kugler K."/>
            <person name="Rivarola-Duarte L."/>
            <person name="Spannagl M."/>
            <person name="Mayer K.F.X."/>
            <person name="Lu F.H."/>
            <person name="Bevan M.W."/>
            <person name="Leroy P."/>
            <person name="Li P."/>
            <person name="You F.M."/>
            <person name="Sun Q."/>
            <person name="Liu Z."/>
            <person name="Lyons E."/>
            <person name="Wicker T."/>
            <person name="Salzberg S.L."/>
            <person name="Devos K.M."/>
            <person name="Dvorak J."/>
        </authorList>
    </citation>
    <scope>NUCLEOTIDE SEQUENCE [LARGE SCALE GENOMIC DNA]</scope>
    <source>
        <strain evidence="2">cv. AL8/78</strain>
    </source>
</reference>
<feature type="region of interest" description="Disordered" evidence="1">
    <location>
        <begin position="279"/>
        <end position="302"/>
    </location>
</feature>
<reference evidence="3" key="1">
    <citation type="journal article" date="2014" name="Science">
        <title>Ancient hybridizations among the ancestral genomes of bread wheat.</title>
        <authorList>
            <consortium name="International Wheat Genome Sequencing Consortium,"/>
            <person name="Marcussen T."/>
            <person name="Sandve S.R."/>
            <person name="Heier L."/>
            <person name="Spannagl M."/>
            <person name="Pfeifer M."/>
            <person name="Jakobsen K.S."/>
            <person name="Wulff B.B."/>
            <person name="Steuernagel B."/>
            <person name="Mayer K.F."/>
            <person name="Olsen O.A."/>
        </authorList>
    </citation>
    <scope>NUCLEOTIDE SEQUENCE [LARGE SCALE GENOMIC DNA]</scope>
    <source>
        <strain evidence="3">cv. AL8/78</strain>
    </source>
</reference>
<protein>
    <submittedName>
        <fullName evidence="2">Uncharacterized protein</fullName>
    </submittedName>
</protein>
<evidence type="ECO:0000313" key="2">
    <source>
        <dbReference type="EnsemblPlants" id="AET7Gv21005300.1"/>
    </source>
</evidence>
<feature type="compositionally biased region" description="Basic and acidic residues" evidence="1">
    <location>
        <begin position="279"/>
        <end position="296"/>
    </location>
</feature>
<dbReference type="Proteomes" id="UP000015105">
    <property type="component" value="Chromosome 7D"/>
</dbReference>
<dbReference type="PANTHER" id="PTHR36006:SF2">
    <property type="entry name" value="OS06G0704200 PROTEIN"/>
    <property type="match status" value="1"/>
</dbReference>
<reference evidence="3" key="2">
    <citation type="journal article" date="2017" name="Nat. Plants">
        <title>The Aegilops tauschii genome reveals multiple impacts of transposons.</title>
        <authorList>
            <person name="Zhao G."/>
            <person name="Zou C."/>
            <person name="Li K."/>
            <person name="Wang K."/>
            <person name="Li T."/>
            <person name="Gao L."/>
            <person name="Zhang X."/>
            <person name="Wang H."/>
            <person name="Yang Z."/>
            <person name="Liu X."/>
            <person name="Jiang W."/>
            <person name="Mao L."/>
            <person name="Kong X."/>
            <person name="Jiao Y."/>
            <person name="Jia J."/>
        </authorList>
    </citation>
    <scope>NUCLEOTIDE SEQUENCE [LARGE SCALE GENOMIC DNA]</scope>
    <source>
        <strain evidence="3">cv. AL8/78</strain>
    </source>
</reference>
<evidence type="ECO:0000313" key="3">
    <source>
        <dbReference type="Proteomes" id="UP000015105"/>
    </source>
</evidence>
<keyword evidence="3" id="KW-1185">Reference proteome</keyword>
<dbReference type="KEGG" id="ats:109759362"/>
<dbReference type="PANTHER" id="PTHR36006">
    <property type="entry name" value="BNAC02G25390D PROTEIN"/>
    <property type="match status" value="1"/>
</dbReference>
<dbReference type="GeneID" id="109759362"/>
<name>A0A453SML9_AEGTS</name>
<feature type="region of interest" description="Disordered" evidence="1">
    <location>
        <begin position="115"/>
        <end position="136"/>
    </location>
</feature>
<organism evidence="2 3">
    <name type="scientific">Aegilops tauschii subsp. strangulata</name>
    <name type="common">Goatgrass</name>
    <dbReference type="NCBI Taxonomy" id="200361"/>
    <lineage>
        <taxon>Eukaryota</taxon>
        <taxon>Viridiplantae</taxon>
        <taxon>Streptophyta</taxon>
        <taxon>Embryophyta</taxon>
        <taxon>Tracheophyta</taxon>
        <taxon>Spermatophyta</taxon>
        <taxon>Magnoliopsida</taxon>
        <taxon>Liliopsida</taxon>
        <taxon>Poales</taxon>
        <taxon>Poaceae</taxon>
        <taxon>BOP clade</taxon>
        <taxon>Pooideae</taxon>
        <taxon>Triticodae</taxon>
        <taxon>Triticeae</taxon>
        <taxon>Triticinae</taxon>
        <taxon>Aegilops</taxon>
    </lineage>
</organism>
<feature type="compositionally biased region" description="Low complexity" evidence="1">
    <location>
        <begin position="155"/>
        <end position="166"/>
    </location>
</feature>
<dbReference type="STRING" id="200361.A0A453SML9"/>
<dbReference type="AlphaFoldDB" id="A0A453SML9"/>
<reference evidence="2" key="5">
    <citation type="journal article" date="2021" name="G3 (Bethesda)">
        <title>Aegilops tauschii genome assembly Aet v5.0 features greater sequence contiguity and improved annotation.</title>
        <authorList>
            <person name="Wang L."/>
            <person name="Zhu T."/>
            <person name="Rodriguez J.C."/>
            <person name="Deal K.R."/>
            <person name="Dubcovsky J."/>
            <person name="McGuire P.E."/>
            <person name="Lux T."/>
            <person name="Spannagl M."/>
            <person name="Mayer K.F.X."/>
            <person name="Baldrich P."/>
            <person name="Meyers B.C."/>
            <person name="Huo N."/>
            <person name="Gu Y.Q."/>
            <person name="Zhou H."/>
            <person name="Devos K.M."/>
            <person name="Bennetzen J.L."/>
            <person name="Unver T."/>
            <person name="Budak H."/>
            <person name="Gulick P.J."/>
            <person name="Galiba G."/>
            <person name="Kalapos B."/>
            <person name="Nelson D.R."/>
            <person name="Li P."/>
            <person name="You F.M."/>
            <person name="Luo M.C."/>
            <person name="Dvorak J."/>
        </authorList>
    </citation>
    <scope>NUCLEOTIDE SEQUENCE [LARGE SCALE GENOMIC DNA]</scope>
    <source>
        <strain evidence="2">cv. AL8/78</strain>
    </source>
</reference>
<feature type="region of interest" description="Disordered" evidence="1">
    <location>
        <begin position="1"/>
        <end position="40"/>
    </location>
</feature>